<feature type="transmembrane region" description="Helical" evidence="1">
    <location>
        <begin position="15"/>
        <end position="34"/>
    </location>
</feature>
<feature type="domain" description="MULE transposase" evidence="2">
    <location>
        <begin position="1"/>
        <end position="95"/>
    </location>
</feature>
<dbReference type="EMBL" id="JAODUP010000117">
    <property type="protein sequence ID" value="KAK2161415.1"/>
    <property type="molecule type" value="Genomic_DNA"/>
</dbReference>
<gene>
    <name evidence="3" type="ORF">LSH36_117g05029</name>
</gene>
<dbReference type="Proteomes" id="UP001208570">
    <property type="component" value="Unassembled WGS sequence"/>
</dbReference>
<name>A0AAD9K056_9ANNE</name>
<keyword evidence="4" id="KW-1185">Reference proteome</keyword>
<proteinExistence type="predicted"/>
<reference evidence="3" key="1">
    <citation type="journal article" date="2023" name="Mol. Biol. Evol.">
        <title>Third-Generation Sequencing Reveals the Adaptive Role of the Epigenome in Three Deep-Sea Polychaetes.</title>
        <authorList>
            <person name="Perez M."/>
            <person name="Aroh O."/>
            <person name="Sun Y."/>
            <person name="Lan Y."/>
            <person name="Juniper S.K."/>
            <person name="Young C.R."/>
            <person name="Angers B."/>
            <person name="Qian P.Y."/>
        </authorList>
    </citation>
    <scope>NUCLEOTIDE SEQUENCE</scope>
    <source>
        <strain evidence="3">P08H-3</strain>
    </source>
</reference>
<dbReference type="AlphaFoldDB" id="A0AAD9K056"/>
<evidence type="ECO:0000313" key="3">
    <source>
        <dbReference type="EMBL" id="KAK2161415.1"/>
    </source>
</evidence>
<dbReference type="InterPro" id="IPR018289">
    <property type="entry name" value="MULE_transposase_dom"/>
</dbReference>
<comment type="caution">
    <text evidence="3">The sequence shown here is derived from an EMBL/GenBank/DDBJ whole genome shotgun (WGS) entry which is preliminary data.</text>
</comment>
<keyword evidence="1" id="KW-0812">Transmembrane</keyword>
<protein>
    <recommendedName>
        <fullName evidence="2">MULE transposase domain-containing protein</fullName>
    </recommendedName>
</protein>
<accession>A0AAD9K056</accession>
<dbReference type="Pfam" id="PF10551">
    <property type="entry name" value="MULE"/>
    <property type="match status" value="1"/>
</dbReference>
<evidence type="ECO:0000313" key="4">
    <source>
        <dbReference type="Proteomes" id="UP001208570"/>
    </source>
</evidence>
<evidence type="ECO:0000256" key="1">
    <source>
        <dbReference type="SAM" id="Phobius"/>
    </source>
</evidence>
<keyword evidence="1" id="KW-0472">Membrane</keyword>
<sequence length="102" mass="11302">MDGTFSVAPRQFTQAYVISVPIGTTAISCVYALLTWKQQSIYEELLQAVVDKCQEYDLYHDTTVVTDFEKATLQAITSILGEHVSTQVCFYHLTQSTGAGSK</sequence>
<evidence type="ECO:0000259" key="2">
    <source>
        <dbReference type="Pfam" id="PF10551"/>
    </source>
</evidence>
<organism evidence="3 4">
    <name type="scientific">Paralvinella palmiformis</name>
    <dbReference type="NCBI Taxonomy" id="53620"/>
    <lineage>
        <taxon>Eukaryota</taxon>
        <taxon>Metazoa</taxon>
        <taxon>Spiralia</taxon>
        <taxon>Lophotrochozoa</taxon>
        <taxon>Annelida</taxon>
        <taxon>Polychaeta</taxon>
        <taxon>Sedentaria</taxon>
        <taxon>Canalipalpata</taxon>
        <taxon>Terebellida</taxon>
        <taxon>Terebelliformia</taxon>
        <taxon>Alvinellidae</taxon>
        <taxon>Paralvinella</taxon>
    </lineage>
</organism>
<keyword evidence="1" id="KW-1133">Transmembrane helix</keyword>